<dbReference type="SMART" id="SM00028">
    <property type="entry name" value="TPR"/>
    <property type="match status" value="16"/>
</dbReference>
<accession>A0A4R9LZK3</accession>
<dbReference type="PANTHER" id="PTHR12558:SF13">
    <property type="entry name" value="CELL DIVISION CYCLE PROTEIN 27 HOMOLOG"/>
    <property type="match status" value="1"/>
</dbReference>
<feature type="repeat" description="TPR" evidence="3">
    <location>
        <begin position="82"/>
        <end position="115"/>
    </location>
</feature>
<feature type="repeat" description="TPR" evidence="3">
    <location>
        <begin position="413"/>
        <end position="446"/>
    </location>
</feature>
<feature type="repeat" description="TPR" evidence="3">
    <location>
        <begin position="231"/>
        <end position="264"/>
    </location>
</feature>
<keyword evidence="2 3" id="KW-0802">TPR repeat</keyword>
<dbReference type="PROSITE" id="PS50005">
    <property type="entry name" value="TPR"/>
    <property type="match status" value="9"/>
</dbReference>
<dbReference type="Pfam" id="PF13432">
    <property type="entry name" value="TPR_16"/>
    <property type="match status" value="2"/>
</dbReference>
<comment type="caution">
    <text evidence="4">The sequence shown here is derived from an EMBL/GenBank/DDBJ whole genome shotgun (WGS) entry which is preliminary data.</text>
</comment>
<name>A0A4R9LZK3_9LEPT</name>
<proteinExistence type="predicted"/>
<evidence type="ECO:0000256" key="3">
    <source>
        <dbReference type="PROSITE-ProRule" id="PRU00339"/>
    </source>
</evidence>
<keyword evidence="5" id="KW-1185">Reference proteome</keyword>
<dbReference type="Gene3D" id="1.25.40.10">
    <property type="entry name" value="Tetratricopeptide repeat domain"/>
    <property type="match status" value="5"/>
</dbReference>
<feature type="repeat" description="TPR" evidence="3">
    <location>
        <begin position="186"/>
        <end position="219"/>
    </location>
</feature>
<gene>
    <name evidence="4" type="ORF">EHS15_10930</name>
</gene>
<dbReference type="InterPro" id="IPR011717">
    <property type="entry name" value="TPR-4"/>
</dbReference>
<dbReference type="SUPFAM" id="SSF81901">
    <property type="entry name" value="HCP-like"/>
    <property type="match status" value="1"/>
</dbReference>
<dbReference type="SUPFAM" id="SSF48452">
    <property type="entry name" value="TPR-like"/>
    <property type="match status" value="2"/>
</dbReference>
<feature type="repeat" description="TPR" evidence="3">
    <location>
        <begin position="116"/>
        <end position="149"/>
    </location>
</feature>
<sequence>MKTTLRIITVLFSIGLLYQCQSRDFKSVSVEDKVLSQADPSSKQKIEESRQILADGNLSFQKGNFEAAIQAAKEANLKYESVDGYSLLGASRYQIGDYEESKSAYLQGENLDPKNEKLLIGLGTVQSTLGENEEALSTYQKLSKLKPEEPVYQYKTGILLKNLKRYDESYVTLKPLEKNEGFPYPAELLNQLGDVCLELKKYEEAESYFAKAEKLQPDLKSAKEAKQSTKIASLIQRGNDAVAKKNYDSAIAEFKAAVDLQPSNASLWSFLGNAYFLKGNYGESENSFRKSVGLLDGYPNGYLGLANVYIKKKNYSECLKTVSFALKKNPRNAELKNKQGICEWKWGEPGKATLSFQDAGNWDKNFFEPKINLAYVLLDQGRNEEALEVLKKAESHPQAKKEEIKKAKDLAESQIYIAKGDSFLRQGKRKQALEEYGRALGKSPSDPVGHSAFGKAYFAFNEYKKSESSYLEALRLDPNHLGSVQGLARVYAKTGDSKKEKEYIKRLEKISNEDPFAAITLGRISEDAGKWDEAETTYLSLKKKFPENDAVNYRLGSLYYKRAVEENGKENYSKAIEFIQKSKKFTKEIPEVAETEKTIQENTRFAEILPLVREGNRLYDKKRYDEAIVPYQKAYDKVPKANLLVKIAECYMAKGEEEKGISILERAAKENKDNASSFREGIFAFFFKKGETSKAEEGFLSILKEKPDSYYSYYMLGLISMKKKDYETSLNQFDKSILLNGSFAPSNVAKGITLYKLGQTDSAKREFEKAREKDIQFSLSSYNLAIAYFNEDLISEAKSLLQSIQKSDPDFKDGEIQLAYIYFKENKLDEAEKSVLSVLKEETTAEALYAHFRILDAKYKEEPDDKIKTKRSAVRAQILKDFPDTKYASLLPSDTENGESILVSDISLSGSITEKPILYPNRIILNYGTSVVGLDRNSKEQVWKLYTSSPYSKLVASKQLLAFRAGLLQKIYPDSGKLGLEKNLLEGFVVKQAAANEDSIFYLATNPKSSSKKLLVLDMNGNKNFEWEGNDLHSFGLTTSGSLVTVRESKKEFLLSSVSSWEEKPKPASVLKKDPSDKLEIVGCLAHSCLVKLGTGYLEIDSKSKLTSLPSVGAKTLGHYEGEDGIHVRTSEKTFVWKEGGKWKESLPSDTEVRYSLGDSVLEAKEKALSFSNGSSKKKTIPWKSERDGKKITTVTVD</sequence>
<evidence type="ECO:0000313" key="5">
    <source>
        <dbReference type="Proteomes" id="UP000298058"/>
    </source>
</evidence>
<dbReference type="InterPro" id="IPR019734">
    <property type="entry name" value="TPR_rpt"/>
</dbReference>
<dbReference type="Proteomes" id="UP000298058">
    <property type="component" value="Unassembled WGS sequence"/>
</dbReference>
<dbReference type="Pfam" id="PF07721">
    <property type="entry name" value="TPR_4"/>
    <property type="match status" value="1"/>
</dbReference>
<keyword evidence="1" id="KW-0677">Repeat</keyword>
<dbReference type="OrthoDB" id="7295585at2"/>
<dbReference type="RefSeq" id="WP_135760609.1">
    <property type="nucleotide sequence ID" value="NZ_RQHW01000042.1"/>
</dbReference>
<feature type="repeat" description="TPR" evidence="3">
    <location>
        <begin position="447"/>
        <end position="480"/>
    </location>
</feature>
<evidence type="ECO:0000313" key="4">
    <source>
        <dbReference type="EMBL" id="TGN18925.1"/>
    </source>
</evidence>
<dbReference type="AlphaFoldDB" id="A0A4R9LZK3"/>
<feature type="repeat" description="TPR" evidence="3">
    <location>
        <begin position="265"/>
        <end position="298"/>
    </location>
</feature>
<feature type="repeat" description="TPR" evidence="3">
    <location>
        <begin position="299"/>
        <end position="332"/>
    </location>
</feature>
<evidence type="ECO:0000256" key="1">
    <source>
        <dbReference type="ARBA" id="ARBA00022737"/>
    </source>
</evidence>
<organism evidence="4 5">
    <name type="scientific">Leptospira idonii</name>
    <dbReference type="NCBI Taxonomy" id="1193500"/>
    <lineage>
        <taxon>Bacteria</taxon>
        <taxon>Pseudomonadati</taxon>
        <taxon>Spirochaetota</taxon>
        <taxon>Spirochaetia</taxon>
        <taxon>Leptospirales</taxon>
        <taxon>Leptospiraceae</taxon>
        <taxon>Leptospira</taxon>
    </lineage>
</organism>
<dbReference type="Pfam" id="PF07719">
    <property type="entry name" value="TPR_2"/>
    <property type="match status" value="1"/>
</dbReference>
<evidence type="ECO:0000256" key="2">
    <source>
        <dbReference type="ARBA" id="ARBA00022803"/>
    </source>
</evidence>
<reference evidence="4" key="1">
    <citation type="journal article" date="2019" name="PLoS Negl. Trop. Dis.">
        <title>Revisiting the worldwide diversity of Leptospira species in the environment.</title>
        <authorList>
            <person name="Vincent A.T."/>
            <person name="Schiettekatte O."/>
            <person name="Bourhy P."/>
            <person name="Veyrier F.J."/>
            <person name="Picardeau M."/>
        </authorList>
    </citation>
    <scope>NUCLEOTIDE SEQUENCE [LARGE SCALE GENOMIC DNA]</scope>
    <source>
        <strain evidence="4">201300427</strain>
    </source>
</reference>
<dbReference type="PANTHER" id="PTHR12558">
    <property type="entry name" value="CELL DIVISION CYCLE 16,23,27"/>
    <property type="match status" value="1"/>
</dbReference>
<dbReference type="InterPro" id="IPR013105">
    <property type="entry name" value="TPR_2"/>
</dbReference>
<protein>
    <submittedName>
        <fullName evidence="4">Tetratricopeptide repeat protein</fullName>
    </submittedName>
</protein>
<dbReference type="EMBL" id="RQHW01000042">
    <property type="protein sequence ID" value="TGN18925.1"/>
    <property type="molecule type" value="Genomic_DNA"/>
</dbReference>
<feature type="repeat" description="TPR" evidence="3">
    <location>
        <begin position="710"/>
        <end position="743"/>
    </location>
</feature>
<dbReference type="GO" id="GO:0042802">
    <property type="term" value="F:identical protein binding"/>
    <property type="evidence" value="ECO:0007669"/>
    <property type="project" value="InterPro"/>
</dbReference>
<dbReference type="InterPro" id="IPR011990">
    <property type="entry name" value="TPR-like_helical_dom_sf"/>
</dbReference>
<dbReference type="Pfam" id="PF13181">
    <property type="entry name" value="TPR_8"/>
    <property type="match status" value="1"/>
</dbReference>